<accession>A0A8E0S289</accession>
<organism evidence="2 3">
    <name type="scientific">Fasciolopsis buskii</name>
    <dbReference type="NCBI Taxonomy" id="27845"/>
    <lineage>
        <taxon>Eukaryota</taxon>
        <taxon>Metazoa</taxon>
        <taxon>Spiralia</taxon>
        <taxon>Lophotrochozoa</taxon>
        <taxon>Platyhelminthes</taxon>
        <taxon>Trematoda</taxon>
        <taxon>Digenea</taxon>
        <taxon>Plagiorchiida</taxon>
        <taxon>Echinostomata</taxon>
        <taxon>Echinostomatoidea</taxon>
        <taxon>Fasciolidae</taxon>
        <taxon>Fasciolopsis</taxon>
    </lineage>
</organism>
<dbReference type="Proteomes" id="UP000728185">
    <property type="component" value="Unassembled WGS sequence"/>
</dbReference>
<feature type="compositionally biased region" description="Low complexity" evidence="1">
    <location>
        <begin position="110"/>
        <end position="125"/>
    </location>
</feature>
<dbReference type="EMBL" id="LUCM01004065">
    <property type="protein sequence ID" value="KAA0194902.1"/>
    <property type="molecule type" value="Genomic_DNA"/>
</dbReference>
<dbReference type="OrthoDB" id="6267753at2759"/>
<dbReference type="AlphaFoldDB" id="A0A8E0S289"/>
<evidence type="ECO:0000313" key="3">
    <source>
        <dbReference type="Proteomes" id="UP000728185"/>
    </source>
</evidence>
<comment type="caution">
    <text evidence="2">The sequence shown here is derived from an EMBL/GenBank/DDBJ whole genome shotgun (WGS) entry which is preliminary data.</text>
</comment>
<feature type="region of interest" description="Disordered" evidence="1">
    <location>
        <begin position="77"/>
        <end position="125"/>
    </location>
</feature>
<sequence length="208" mass="22044">MLLDQLLTQAGCLNLNLESLGGAIFNCTVLSGQSQKYLLALLYFATYFLRFPSVCSTNESLPDLGKVDLFELEHQRRRSRMNGKTRRKSGSAVSIGGDAPDSGISSQEDLTASLHSSSTGSSPTHASGMALCMPQLLTRYQCRLAEVAAQLTVAREANAAAAAAMSSSTLQSTGLSMGPCVPVGGNSTRSVISCIRSRNGNKLVMIVY</sequence>
<name>A0A8E0S289_9TREM</name>
<keyword evidence="3" id="KW-1185">Reference proteome</keyword>
<reference evidence="2" key="1">
    <citation type="submission" date="2019-05" db="EMBL/GenBank/DDBJ databases">
        <title>Annotation for the trematode Fasciolopsis buski.</title>
        <authorList>
            <person name="Choi Y.-J."/>
        </authorList>
    </citation>
    <scope>NUCLEOTIDE SEQUENCE</scope>
    <source>
        <strain evidence="2">HT</strain>
        <tissue evidence="2">Whole worm</tissue>
    </source>
</reference>
<evidence type="ECO:0000256" key="1">
    <source>
        <dbReference type="SAM" id="MobiDB-lite"/>
    </source>
</evidence>
<feature type="compositionally biased region" description="Basic residues" evidence="1">
    <location>
        <begin position="77"/>
        <end position="89"/>
    </location>
</feature>
<protein>
    <submittedName>
        <fullName evidence="2">Uncharacterized protein</fullName>
    </submittedName>
</protein>
<proteinExistence type="predicted"/>
<evidence type="ECO:0000313" key="2">
    <source>
        <dbReference type="EMBL" id="KAA0194902.1"/>
    </source>
</evidence>
<gene>
    <name evidence="2" type="ORF">FBUS_10609</name>
</gene>